<sequence length="86" mass="9317">MTVPLISGCSVCIATVYARIADLGARPVDTCFIKAARAKYHVISTVAARRWQVGRQLGKAERRNGLSVDIHVAGCTARYQDIGTLQ</sequence>
<proteinExistence type="predicted"/>
<dbReference type="EMBL" id="KZ679265">
    <property type="protein sequence ID" value="PTB38695.1"/>
    <property type="molecule type" value="Genomic_DNA"/>
</dbReference>
<keyword evidence="2" id="KW-1185">Reference proteome</keyword>
<evidence type="ECO:0000313" key="2">
    <source>
        <dbReference type="Proteomes" id="UP000240493"/>
    </source>
</evidence>
<dbReference type="AlphaFoldDB" id="A0A2T3Z1K6"/>
<dbReference type="Proteomes" id="UP000240493">
    <property type="component" value="Unassembled WGS sequence"/>
</dbReference>
<accession>A0A2T3Z1K6</accession>
<organism evidence="1 2">
    <name type="scientific">Trichoderma asperellum (strain ATCC 204424 / CBS 433.97 / NBRC 101777)</name>
    <dbReference type="NCBI Taxonomy" id="1042311"/>
    <lineage>
        <taxon>Eukaryota</taxon>
        <taxon>Fungi</taxon>
        <taxon>Dikarya</taxon>
        <taxon>Ascomycota</taxon>
        <taxon>Pezizomycotina</taxon>
        <taxon>Sordariomycetes</taxon>
        <taxon>Hypocreomycetidae</taxon>
        <taxon>Hypocreales</taxon>
        <taxon>Hypocreaceae</taxon>
        <taxon>Trichoderma</taxon>
    </lineage>
</organism>
<reference evidence="1 2" key="1">
    <citation type="submission" date="2016-07" db="EMBL/GenBank/DDBJ databases">
        <title>Multiple horizontal gene transfer events from other fungi enriched the ability of initially mycotrophic Trichoderma (Ascomycota) to feed on dead plant biomass.</title>
        <authorList>
            <consortium name="DOE Joint Genome Institute"/>
            <person name="Aerts A."/>
            <person name="Atanasova L."/>
            <person name="Chenthamara K."/>
            <person name="Zhang J."/>
            <person name="Grujic M."/>
            <person name="Henrissat B."/>
            <person name="Kuo A."/>
            <person name="Salamov A."/>
            <person name="Lipzen A."/>
            <person name="Labutti K."/>
            <person name="Barry K."/>
            <person name="Miao Y."/>
            <person name="Rahimi M.J."/>
            <person name="Shen Q."/>
            <person name="Grigoriev I.V."/>
            <person name="Kubicek C.P."/>
            <person name="Druzhinina I.S."/>
        </authorList>
    </citation>
    <scope>NUCLEOTIDE SEQUENCE [LARGE SCALE GENOMIC DNA]</scope>
    <source>
        <strain evidence="1 2">CBS 433.97</strain>
    </source>
</reference>
<protein>
    <submittedName>
        <fullName evidence="1">Uncharacterized protein</fullName>
    </submittedName>
</protein>
<gene>
    <name evidence="1" type="ORF">M441DRAFT_237003</name>
</gene>
<evidence type="ECO:0000313" key="1">
    <source>
        <dbReference type="EMBL" id="PTB38695.1"/>
    </source>
</evidence>
<name>A0A2T3Z1K6_TRIA4</name>